<comment type="caution">
    <text evidence="1">The sequence shown here is derived from an EMBL/GenBank/DDBJ whole genome shotgun (WGS) entry which is preliminary data.</text>
</comment>
<accession>A0A2P8H1Z6</accession>
<dbReference type="OrthoDB" id="2428270at2"/>
<reference evidence="1 2" key="1">
    <citation type="submission" date="2018-03" db="EMBL/GenBank/DDBJ databases">
        <title>Genomic Encyclopedia of Type Strains, Phase III (KMG-III): the genomes of soil and plant-associated and newly described type strains.</title>
        <authorList>
            <person name="Whitman W."/>
        </authorList>
    </citation>
    <scope>NUCLEOTIDE SEQUENCE [LARGE SCALE GENOMIC DNA]</scope>
    <source>
        <strain evidence="1 2">CGMCC 1.12259</strain>
    </source>
</reference>
<dbReference type="EMBL" id="PYAT01000006">
    <property type="protein sequence ID" value="PSL40232.1"/>
    <property type="molecule type" value="Genomic_DNA"/>
</dbReference>
<protein>
    <submittedName>
        <fullName evidence="1">Uncharacterized protein</fullName>
    </submittedName>
</protein>
<keyword evidence="2" id="KW-1185">Reference proteome</keyword>
<proteinExistence type="predicted"/>
<sequence>MKEMHRISPQEEAGLPLFKSHEGARNYFEEKYGEKFVFEESIDSDKGVCFYYRLIINEEAYVKGITELNSTGYVGIEFMNSYQPVQIMEDGSLHIVYQEKRER</sequence>
<gene>
    <name evidence="1" type="ORF">B0H99_106252</name>
</gene>
<dbReference type="Proteomes" id="UP000242682">
    <property type="component" value="Unassembled WGS sequence"/>
</dbReference>
<name>A0A2P8H1Z6_9BACL</name>
<evidence type="ECO:0000313" key="2">
    <source>
        <dbReference type="Proteomes" id="UP000242682"/>
    </source>
</evidence>
<dbReference type="AlphaFoldDB" id="A0A2P8H1Z6"/>
<evidence type="ECO:0000313" key="1">
    <source>
        <dbReference type="EMBL" id="PSL40232.1"/>
    </source>
</evidence>
<organism evidence="1 2">
    <name type="scientific">Planomicrobium soli</name>
    <dbReference type="NCBI Taxonomy" id="1176648"/>
    <lineage>
        <taxon>Bacteria</taxon>
        <taxon>Bacillati</taxon>
        <taxon>Bacillota</taxon>
        <taxon>Bacilli</taxon>
        <taxon>Bacillales</taxon>
        <taxon>Caryophanaceae</taxon>
        <taxon>Planomicrobium</taxon>
    </lineage>
</organism>
<dbReference type="RefSeq" id="WP_106533546.1">
    <property type="nucleotide sequence ID" value="NZ_PYAT01000006.1"/>
</dbReference>